<gene>
    <name evidence="3" type="ORF">SAMN05421804_10473</name>
</gene>
<reference evidence="3 4" key="1">
    <citation type="submission" date="2016-10" db="EMBL/GenBank/DDBJ databases">
        <authorList>
            <person name="de Groot N.N."/>
        </authorList>
    </citation>
    <scope>NUCLEOTIDE SEQUENCE [LARGE SCALE GENOMIC DNA]</scope>
    <source>
        <strain evidence="3 4">CGMCC 1.5058</strain>
    </source>
</reference>
<dbReference type="EMBL" id="FNDZ01000004">
    <property type="protein sequence ID" value="SDI74369.1"/>
    <property type="molecule type" value="Genomic_DNA"/>
</dbReference>
<proteinExistence type="predicted"/>
<evidence type="ECO:0000256" key="2">
    <source>
        <dbReference type="SAM" id="SignalP"/>
    </source>
</evidence>
<evidence type="ECO:0000313" key="4">
    <source>
        <dbReference type="Proteomes" id="UP000183255"/>
    </source>
</evidence>
<evidence type="ECO:0008006" key="5">
    <source>
        <dbReference type="Google" id="ProtNLM"/>
    </source>
</evidence>
<dbReference type="Proteomes" id="UP000183255">
    <property type="component" value="Unassembled WGS sequence"/>
</dbReference>
<accession>A0A1G8N290</accession>
<dbReference type="AlphaFoldDB" id="A0A1G8N290"/>
<name>A0A1G8N290_9CLOT</name>
<sequence>MLKLQKRNKLLNWKIKYLNVFILCFFVFLSTACQPDIQEPQDLPASPSQSNIPKTPHESPFKQVHSPVHFVYMIENSLVTDTVTKDLKDGFGETYAQVRGYKDKNLQKSINEKIKTFHDSRKQLTIPPYRGIKRVITEEYELKEHYINTYPTFNFNNLLSLASNSSLVYSNGDPSKDIYLDFTETLTLDLATGETVHFEDLFVNDANYEKIINDYIKIFLEQEFSYEEYREWFGSVELVAPFKGISENPKFFLSYNTLVLLLDSETPEFNTQYNTQYLNIPYLELKDILAIEERFSADVDNLYLDENTPNITMISSYDKYVTGKSYQENKNGVDYYINYRYAPAIPQSIVDDFITHLDPNETPPDYVRTVYKEGSISFTGEYISASIAMNYSGPNEQFVFRNFFSVYSPEGEVLTIEKVFKPDFDYKPVIMSLLEDSISYEQKKFDPNVDELYESLTFRISGDGLYFTTKPVKSSEKEESPIQFGLPFKEIGLDHLIFFD</sequence>
<feature type="region of interest" description="Disordered" evidence="1">
    <location>
        <begin position="40"/>
        <end position="60"/>
    </location>
</feature>
<dbReference type="RefSeq" id="WP_031576223.1">
    <property type="nucleotide sequence ID" value="NZ_FNDZ01000004.1"/>
</dbReference>
<dbReference type="PROSITE" id="PS51257">
    <property type="entry name" value="PROKAR_LIPOPROTEIN"/>
    <property type="match status" value="1"/>
</dbReference>
<organism evidence="3 4">
    <name type="scientific">Proteiniclasticum ruminis</name>
    <dbReference type="NCBI Taxonomy" id="398199"/>
    <lineage>
        <taxon>Bacteria</taxon>
        <taxon>Bacillati</taxon>
        <taxon>Bacillota</taxon>
        <taxon>Clostridia</taxon>
        <taxon>Eubacteriales</taxon>
        <taxon>Clostridiaceae</taxon>
        <taxon>Proteiniclasticum</taxon>
    </lineage>
</organism>
<evidence type="ECO:0000313" key="3">
    <source>
        <dbReference type="EMBL" id="SDI74369.1"/>
    </source>
</evidence>
<evidence type="ECO:0000256" key="1">
    <source>
        <dbReference type="SAM" id="MobiDB-lite"/>
    </source>
</evidence>
<feature type="signal peptide" evidence="2">
    <location>
        <begin position="1"/>
        <end position="32"/>
    </location>
</feature>
<protein>
    <recommendedName>
        <fullName evidence="5">Deacetylase PdaC domain-containing protein</fullName>
    </recommendedName>
</protein>
<keyword evidence="2" id="KW-0732">Signal</keyword>
<feature type="chain" id="PRO_5038456550" description="Deacetylase PdaC domain-containing protein" evidence="2">
    <location>
        <begin position="33"/>
        <end position="500"/>
    </location>
</feature>